<evidence type="ECO:0000313" key="2">
    <source>
        <dbReference type="Proteomes" id="UP000824633"/>
    </source>
</evidence>
<dbReference type="EMBL" id="AP024849">
    <property type="protein sequence ID" value="BCZ45759.1"/>
    <property type="molecule type" value="Genomic_DNA"/>
</dbReference>
<accession>A0ABN6IU71</accession>
<evidence type="ECO:0000313" key="1">
    <source>
        <dbReference type="EMBL" id="BCZ45759.1"/>
    </source>
</evidence>
<keyword evidence="2" id="KW-1185">Reference proteome</keyword>
<dbReference type="RefSeq" id="WP_224037319.1">
    <property type="nucleotide sequence ID" value="NZ_AP024849.1"/>
</dbReference>
<reference evidence="2" key="1">
    <citation type="submission" date="2021-07" db="EMBL/GenBank/DDBJ databases">
        <title>Complete genome sequencing of a Clostridium isolate.</title>
        <authorList>
            <person name="Ueki A."/>
            <person name="Tonouchi A."/>
        </authorList>
    </citation>
    <scope>NUCLEOTIDE SEQUENCE [LARGE SCALE GENOMIC DNA]</scope>
    <source>
        <strain evidence="2">C5S11</strain>
    </source>
</reference>
<organism evidence="1 2">
    <name type="scientific">Clostridium gelidum</name>
    <dbReference type="NCBI Taxonomy" id="704125"/>
    <lineage>
        <taxon>Bacteria</taxon>
        <taxon>Bacillati</taxon>
        <taxon>Bacillota</taxon>
        <taxon>Clostridia</taxon>
        <taxon>Eubacteriales</taxon>
        <taxon>Clostridiaceae</taxon>
        <taxon>Clostridium</taxon>
    </lineage>
</organism>
<dbReference type="Proteomes" id="UP000824633">
    <property type="component" value="Chromosome"/>
</dbReference>
<gene>
    <name evidence="1" type="ORF">psyc5s11_18260</name>
</gene>
<proteinExistence type="predicted"/>
<sequence>MFLFGRNKLKVRSEEDEDGVKTFVNYSGIKQKDIFKVKVLNELIGDGFCLGILDSKLLSFKTQEKFPISIAEIIEHLDFTRVAYKKIETKKIPEVSVCGVTIKKGAKKTDRDYNVGFVINKDNLKRLDEYVNKLNLYYFIDKTGLDEEALLQKFEENYEDVDEMRKDFYCQIFNNNYIEQLVVLSGSEPAVEIKEIVNKCCSE</sequence>
<protein>
    <submittedName>
        <fullName evidence="1">Uncharacterized protein</fullName>
    </submittedName>
</protein>
<name>A0ABN6IU71_9CLOT</name>